<organism evidence="1 2">
    <name type="scientific">Pandoravirus salinus</name>
    <dbReference type="NCBI Taxonomy" id="1349410"/>
    <lineage>
        <taxon>Viruses</taxon>
        <taxon>Pandoravirus</taxon>
    </lineage>
</organism>
<dbReference type="InterPro" id="IPR036047">
    <property type="entry name" value="F-box-like_dom_sf"/>
</dbReference>
<dbReference type="SUPFAM" id="SSF82185">
    <property type="entry name" value="Histone H3 K4-specific methyltransferase SET7/9 N-terminal domain"/>
    <property type="match status" value="1"/>
</dbReference>
<dbReference type="SUPFAM" id="SSF81383">
    <property type="entry name" value="F-box domain"/>
    <property type="match status" value="1"/>
</dbReference>
<sequence length="535" mass="58488">MDSDIPTHRQKRHCHTTIGWDDLADEIIAHVASFLDIDAVASLGRVDHRTRLVCMDDRLWRRFYESRAACAVRLKQAAAHNGAVAHARAWLADPTDTSEPLTAWNRALSDGLGIGVATPGIEDHRWACAVHLAPRGRPGLFARWPAVPPRAVGQIRNVALAPFAVSASELRPAPTYGRSKVQTTYRGDVTAGGLVRPHGRGEAVTTNESGAVVCRVIGQWECGVPAGRVRVWTAQYGGTEHYEGDCLRGRAHGDGLLITVHGAYEGRWTNGHLCWPFVKRTFGRHIVGREPRPHLHVGIPGVVYRGDGSVAFKGLCDGSGRAESGLLFGPSGVAVYDGRVSDCDKPSGSGTVYLDDGTAILGCFGHLHSLQDLRITYPNGDTIHCRRPYSIDPRGWIPEVITRFTFSSPTAVGADPALAGRTIDGPWHILAMGPRDKEPPPGYVFPREPREWQGRPPIMTVTQTCDPAEASESDGGPLHKTLVAARALDAFVFWPRLAGLDERQRLDRERFFDHMIAQHGPQWSVCRHIAAATPW</sequence>
<evidence type="ECO:0000313" key="2">
    <source>
        <dbReference type="Proteomes" id="UP000204584"/>
    </source>
</evidence>
<dbReference type="RefSeq" id="YP_008437637.1">
    <property type="nucleotide sequence ID" value="NC_022098.1"/>
</dbReference>
<gene>
    <name evidence="1" type="ORF">psal_cds_657</name>
</gene>
<dbReference type="GeneID" id="16606352"/>
<dbReference type="Gene3D" id="1.20.1280.50">
    <property type="match status" value="1"/>
</dbReference>
<reference evidence="1 2" key="1">
    <citation type="journal article" date="2013" name="Science">
        <title>Pandoraviruses: amoeba viruses with genomes up to 2.5 Mb reaching that of parasitic eukaryotes.</title>
        <authorList>
            <person name="Philippe N."/>
            <person name="Legendre M."/>
            <person name="Doutre G."/>
            <person name="Coute Y."/>
            <person name="Poirot O."/>
            <person name="Lescot M."/>
            <person name="Arslan D."/>
            <person name="Seltzer V."/>
            <person name="Bertaux L."/>
            <person name="Bruley C."/>
            <person name="Garin J."/>
            <person name="Claverie J.M."/>
            <person name="Abergel C."/>
        </authorList>
    </citation>
    <scope>NUCLEOTIDE SEQUENCE [LARGE SCALE GENOMIC DNA]</scope>
</reference>
<evidence type="ECO:0000313" key="1">
    <source>
        <dbReference type="EMBL" id="AGO84565.1"/>
    </source>
</evidence>
<keyword evidence="2" id="KW-1185">Reference proteome</keyword>
<dbReference type="KEGG" id="vg:16606352"/>
<dbReference type="Proteomes" id="UP000204584">
    <property type="component" value="Segment"/>
</dbReference>
<dbReference type="EMBL" id="KC977571">
    <property type="protein sequence ID" value="AGO84565.1"/>
    <property type="molecule type" value="Genomic_DNA"/>
</dbReference>
<accession>S4W2X5</accession>
<protein>
    <submittedName>
        <fullName evidence="1">F-box domain containing protein</fullName>
    </submittedName>
</protein>
<proteinExistence type="predicted"/>
<name>S4W2X5_9VIRU</name>